<dbReference type="Proteomes" id="UP000772434">
    <property type="component" value="Unassembled WGS sequence"/>
</dbReference>
<reference evidence="3" key="1">
    <citation type="submission" date="2020-11" db="EMBL/GenBank/DDBJ databases">
        <authorList>
            <consortium name="DOE Joint Genome Institute"/>
            <person name="Ahrendt S."/>
            <person name="Riley R."/>
            <person name="Andreopoulos W."/>
            <person name="Labutti K."/>
            <person name="Pangilinan J."/>
            <person name="Ruiz-Duenas F.J."/>
            <person name="Barrasa J.M."/>
            <person name="Sanchez-Garcia M."/>
            <person name="Camarero S."/>
            <person name="Miyauchi S."/>
            <person name="Serrano A."/>
            <person name="Linde D."/>
            <person name="Babiker R."/>
            <person name="Drula E."/>
            <person name="Ayuso-Fernandez I."/>
            <person name="Pacheco R."/>
            <person name="Padilla G."/>
            <person name="Ferreira P."/>
            <person name="Barriuso J."/>
            <person name="Kellner H."/>
            <person name="Castanera R."/>
            <person name="Alfaro M."/>
            <person name="Ramirez L."/>
            <person name="Pisabarro A.G."/>
            <person name="Kuo A."/>
            <person name="Tritt A."/>
            <person name="Lipzen A."/>
            <person name="He G."/>
            <person name="Yan M."/>
            <person name="Ng V."/>
            <person name="Cullen D."/>
            <person name="Martin F."/>
            <person name="Rosso M.-N."/>
            <person name="Henrissat B."/>
            <person name="Hibbett D."/>
            <person name="Martinez A.T."/>
            <person name="Grigoriev I.V."/>
        </authorList>
    </citation>
    <scope>NUCLEOTIDE SEQUENCE</scope>
    <source>
        <strain evidence="3">AH 40177</strain>
    </source>
</reference>
<keyword evidence="4" id="KW-1185">Reference proteome</keyword>
<sequence>MHGFALPDYGEGTIPPVWHTPSNRVDALTLHMMHKLMADSYVEGRKYWADHGGPNESQAEVEKFLEFTALLPKRERPELVPESDEEESSSTSSDEFTDEFPLVSAKARPRWKRILSLPSSSAPLLLKPTSTLLRSASLPFLRKNAFPKRLRRLSKSLTPPALRRIASEPTKSSSLPADLKRIRSITLDESKISIATCPDTDLSYNSAPSSSPLTRIPRFPCDYLPKTPIKSPAKTRRRRRLPLKQIESPSDSLAILIPVDTLPLSFDREPPPGSPLSIRKIPRPPPEWFDTPYPDEGLLLEVEEVEEAVSPEENIRWDKILLGLIILVFAIFVTSLLGILFLTIKIIDWAACLLFPSTPEN</sequence>
<gene>
    <name evidence="3" type="ORF">BDP27DRAFT_1526023</name>
</gene>
<protein>
    <submittedName>
        <fullName evidence="3">Uncharacterized protein</fullName>
    </submittedName>
</protein>
<comment type="caution">
    <text evidence="3">The sequence shown here is derived from an EMBL/GenBank/DDBJ whole genome shotgun (WGS) entry which is preliminary data.</text>
</comment>
<dbReference type="AlphaFoldDB" id="A0A9P5P4F4"/>
<keyword evidence="2" id="KW-0812">Transmembrane</keyword>
<name>A0A9P5P4F4_9AGAR</name>
<evidence type="ECO:0000256" key="2">
    <source>
        <dbReference type="SAM" id="Phobius"/>
    </source>
</evidence>
<dbReference type="OrthoDB" id="2983644at2759"/>
<accession>A0A9P5P4F4</accession>
<dbReference type="EMBL" id="JADNRY010000599">
    <property type="protein sequence ID" value="KAF9037020.1"/>
    <property type="molecule type" value="Genomic_DNA"/>
</dbReference>
<evidence type="ECO:0000313" key="3">
    <source>
        <dbReference type="EMBL" id="KAF9037020.1"/>
    </source>
</evidence>
<keyword evidence="2" id="KW-1133">Transmembrane helix</keyword>
<feature type="transmembrane region" description="Helical" evidence="2">
    <location>
        <begin position="320"/>
        <end position="344"/>
    </location>
</feature>
<feature type="region of interest" description="Disordered" evidence="1">
    <location>
        <begin position="75"/>
        <end position="98"/>
    </location>
</feature>
<evidence type="ECO:0000313" key="4">
    <source>
        <dbReference type="Proteomes" id="UP000772434"/>
    </source>
</evidence>
<evidence type="ECO:0000256" key="1">
    <source>
        <dbReference type="SAM" id="MobiDB-lite"/>
    </source>
</evidence>
<organism evidence="3 4">
    <name type="scientific">Rhodocollybia butyracea</name>
    <dbReference type="NCBI Taxonomy" id="206335"/>
    <lineage>
        <taxon>Eukaryota</taxon>
        <taxon>Fungi</taxon>
        <taxon>Dikarya</taxon>
        <taxon>Basidiomycota</taxon>
        <taxon>Agaricomycotina</taxon>
        <taxon>Agaricomycetes</taxon>
        <taxon>Agaricomycetidae</taxon>
        <taxon>Agaricales</taxon>
        <taxon>Marasmiineae</taxon>
        <taxon>Omphalotaceae</taxon>
        <taxon>Rhodocollybia</taxon>
    </lineage>
</organism>
<proteinExistence type="predicted"/>
<keyword evidence="2" id="KW-0472">Membrane</keyword>